<organism evidence="2 3">
    <name type="scientific">Duganella aquatilis</name>
    <dbReference type="NCBI Taxonomy" id="2666082"/>
    <lineage>
        <taxon>Bacteria</taxon>
        <taxon>Pseudomonadati</taxon>
        <taxon>Pseudomonadota</taxon>
        <taxon>Betaproteobacteria</taxon>
        <taxon>Burkholderiales</taxon>
        <taxon>Oxalobacteraceae</taxon>
        <taxon>Telluria group</taxon>
        <taxon>Duganella</taxon>
    </lineage>
</organism>
<comment type="caution">
    <text evidence="2">The sequence shown here is derived from an EMBL/GenBank/DDBJ whole genome shotgun (WGS) entry which is preliminary data.</text>
</comment>
<dbReference type="Proteomes" id="UP000439986">
    <property type="component" value="Unassembled WGS sequence"/>
</dbReference>
<dbReference type="EMBL" id="WKJL01000016">
    <property type="protein sequence ID" value="MRW86372.1"/>
    <property type="molecule type" value="Genomic_DNA"/>
</dbReference>
<feature type="domain" description="GmrSD restriction endonucleases N-terminal" evidence="1">
    <location>
        <begin position="13"/>
        <end position="153"/>
    </location>
</feature>
<proteinExistence type="predicted"/>
<dbReference type="InterPro" id="IPR004919">
    <property type="entry name" value="GmrSD_N"/>
</dbReference>
<reference evidence="2 3" key="1">
    <citation type="submission" date="2019-11" db="EMBL/GenBank/DDBJ databases">
        <title>Novel species isolated from a subtropical stream in China.</title>
        <authorList>
            <person name="Lu H."/>
        </authorList>
    </citation>
    <scope>NUCLEOTIDE SEQUENCE [LARGE SCALE GENOMIC DNA]</scope>
    <source>
        <strain evidence="2 3">FT26W</strain>
    </source>
</reference>
<dbReference type="RefSeq" id="WP_154359637.1">
    <property type="nucleotide sequence ID" value="NZ_WKJL01000016.1"/>
</dbReference>
<keyword evidence="3" id="KW-1185">Reference proteome</keyword>
<evidence type="ECO:0000259" key="1">
    <source>
        <dbReference type="Pfam" id="PF03235"/>
    </source>
</evidence>
<gene>
    <name evidence="2" type="ORF">GJ698_20060</name>
</gene>
<dbReference type="PANTHER" id="PTHR39639:SF1">
    <property type="entry name" value="DUF262 DOMAIN-CONTAINING PROTEIN"/>
    <property type="match status" value="1"/>
</dbReference>
<name>A0A844DBR6_9BURK</name>
<evidence type="ECO:0000313" key="3">
    <source>
        <dbReference type="Proteomes" id="UP000439986"/>
    </source>
</evidence>
<dbReference type="AlphaFoldDB" id="A0A844DBR6"/>
<evidence type="ECO:0000313" key="2">
    <source>
        <dbReference type="EMBL" id="MRW86372.1"/>
    </source>
</evidence>
<dbReference type="PANTHER" id="PTHR39639">
    <property type="entry name" value="CHROMOSOME 16, WHOLE GENOME SHOTGUN SEQUENCE"/>
    <property type="match status" value="1"/>
</dbReference>
<protein>
    <submittedName>
        <fullName evidence="2">DUF262 domain-containing protein</fullName>
    </submittedName>
</protein>
<sequence>MSKYKVRPRDLVDIVRDIREGSIILSPYFQRKLVWRLTHKIDFIKTILLGYPFPEIFLSRGTLDVVTMRSTMCVVDGQQRMTTIQEFINNEFAVDGKTFAQLHEDQQKGFLKYEIAIIDLDLEQNDPEIIEIFQRLNRTFYALSTIEKMSAEYGSSDFMLIAKLLCGELRKVNGDDTENENVDNVFSGLSKTDPNIDADFVAWGNKQNISSFLELIVESSIFTRYEIQRQTHLAYTLNLMATITGGYYNRNEQLEAYLDQVAEFEERDKLVTRLNDAAKIFLNFKFPKNSAWFSKSNAFTLINVLDAYGGDIKKIGKIKMKEIRENLIAFIDAPPADYALAAREAVNNKRQRMARHNTIANIFAATIEA</sequence>
<dbReference type="Pfam" id="PF03235">
    <property type="entry name" value="GmrSD_N"/>
    <property type="match status" value="1"/>
</dbReference>
<accession>A0A844DBR6</accession>